<gene>
    <name evidence="1" type="ORF">PANT111_40096</name>
</gene>
<name>A0AAX3JA96_9GAMM</name>
<comment type="caution">
    <text evidence="1">The sequence shown here is derived from an EMBL/GenBank/DDBJ whole genome shotgun (WGS) entry which is preliminary data.</text>
</comment>
<dbReference type="RefSeq" id="WP_159222845.1">
    <property type="nucleotide sequence ID" value="NZ_LR733469.1"/>
</dbReference>
<organism evidence="1 2">
    <name type="scientific">Pantoea brenneri</name>
    <dbReference type="NCBI Taxonomy" id="472694"/>
    <lineage>
        <taxon>Bacteria</taxon>
        <taxon>Pseudomonadati</taxon>
        <taxon>Pseudomonadota</taxon>
        <taxon>Gammaproteobacteria</taxon>
        <taxon>Enterobacterales</taxon>
        <taxon>Erwiniaceae</taxon>
        <taxon>Pantoea</taxon>
    </lineage>
</organism>
<accession>A0AAX3JA96</accession>
<dbReference type="EMBL" id="CABWMH010000034">
    <property type="protein sequence ID" value="VXC37977.1"/>
    <property type="molecule type" value="Genomic_DNA"/>
</dbReference>
<reference evidence="1 2" key="1">
    <citation type="submission" date="2019-10" db="EMBL/GenBank/DDBJ databases">
        <authorList>
            <person name="Karimi E."/>
        </authorList>
    </citation>
    <scope>NUCLEOTIDE SEQUENCE [LARGE SCALE GENOMIC DNA]</scope>
    <source>
        <strain evidence="1">Pantoea sp. 111</strain>
    </source>
</reference>
<dbReference type="AlphaFoldDB" id="A0AAX3JA96"/>
<evidence type="ECO:0000313" key="2">
    <source>
        <dbReference type="Proteomes" id="UP000433737"/>
    </source>
</evidence>
<sequence>MHTQNVNTAASESSKTWVTAQKICVNANDLRTRWHATGEEGGKIIPAEGKHFPAKNGSYGTDVLLLNETDVVAVLAAGHTTLPRLASSGRGMTALYDLGENATGRYLIASRGQIFYRTDSWQEACREYIRRASSVMAEEAKKFFDLFHAACDAGLDYYRASDVARGVISLENALKPVTENQVTAVAADTTLNDIPF</sequence>
<proteinExistence type="predicted"/>
<protein>
    <submittedName>
        <fullName evidence="1">Uncharacterized protein</fullName>
    </submittedName>
</protein>
<dbReference type="Proteomes" id="UP000433737">
    <property type="component" value="Unassembled WGS sequence"/>
</dbReference>
<evidence type="ECO:0000313" key="1">
    <source>
        <dbReference type="EMBL" id="VXC37977.1"/>
    </source>
</evidence>